<name>D5BND5_PUNMI</name>
<evidence type="ECO:0000259" key="2">
    <source>
        <dbReference type="Pfam" id="PF07331"/>
    </source>
</evidence>
<feature type="transmembrane region" description="Helical" evidence="1">
    <location>
        <begin position="37"/>
        <end position="56"/>
    </location>
</feature>
<dbReference type="KEGG" id="apb:SAR116_2085"/>
<dbReference type="EMBL" id="CP001751">
    <property type="protein sequence ID" value="ADE40328.1"/>
    <property type="molecule type" value="Genomic_DNA"/>
</dbReference>
<feature type="domain" description="DUF1468" evidence="2">
    <location>
        <begin position="5"/>
        <end position="135"/>
    </location>
</feature>
<keyword evidence="1" id="KW-0472">Membrane</keyword>
<dbReference type="Proteomes" id="UP000007460">
    <property type="component" value="Chromosome"/>
</dbReference>
<keyword evidence="1" id="KW-1133">Transmembrane helix</keyword>
<dbReference type="Pfam" id="PF07331">
    <property type="entry name" value="TctB"/>
    <property type="match status" value="1"/>
</dbReference>
<keyword evidence="1" id="KW-0812">Transmembrane</keyword>
<accession>D5BND5</accession>
<feature type="transmembrane region" description="Helical" evidence="1">
    <location>
        <begin position="114"/>
        <end position="139"/>
    </location>
</feature>
<feature type="transmembrane region" description="Helical" evidence="1">
    <location>
        <begin position="91"/>
        <end position="107"/>
    </location>
</feature>
<protein>
    <recommendedName>
        <fullName evidence="2">DUF1468 domain-containing protein</fullName>
    </recommendedName>
</protein>
<dbReference type="STRING" id="488538.SAR116_2085"/>
<dbReference type="HOGENOM" id="CLU_110735_3_0_5"/>
<dbReference type="AlphaFoldDB" id="D5BND5"/>
<dbReference type="OrthoDB" id="5519430at2"/>
<organism evidence="3 4">
    <name type="scientific">Puniceispirillum marinum (strain IMCC1322)</name>
    <dbReference type="NCBI Taxonomy" id="488538"/>
    <lineage>
        <taxon>Bacteria</taxon>
        <taxon>Pseudomonadati</taxon>
        <taxon>Pseudomonadota</taxon>
        <taxon>Alphaproteobacteria</taxon>
        <taxon>Candidatus Puniceispirillales</taxon>
        <taxon>Candidatus Puniceispirillaceae</taxon>
        <taxon>Candidatus Puniceispirillum</taxon>
    </lineage>
</organism>
<dbReference type="RefSeq" id="WP_013046955.1">
    <property type="nucleotide sequence ID" value="NC_014010.1"/>
</dbReference>
<proteinExistence type="predicted"/>
<reference evidence="3 4" key="1">
    <citation type="journal article" date="2010" name="J. Bacteriol.">
        <title>Complete genome sequence of "Candidatus Puniceispirillum marinum" IMCC1322, a representative of the SAR116 clade in the Alphaproteobacteria.</title>
        <authorList>
            <person name="Oh H.M."/>
            <person name="Kwon K.K."/>
            <person name="Kang I."/>
            <person name="Kang S.G."/>
            <person name="Lee J.H."/>
            <person name="Kim S.J."/>
            <person name="Cho J.C."/>
        </authorList>
    </citation>
    <scope>NUCLEOTIDE SEQUENCE [LARGE SCALE GENOMIC DNA]</scope>
    <source>
        <strain evidence="3 4">IMCC1322</strain>
    </source>
</reference>
<dbReference type="eggNOG" id="ENOG5032SKA">
    <property type="taxonomic scope" value="Bacteria"/>
</dbReference>
<evidence type="ECO:0000313" key="3">
    <source>
        <dbReference type="EMBL" id="ADE40328.1"/>
    </source>
</evidence>
<sequence length="145" mass="15341">MSDRITGLIVAVLALAFFASASQLESPFFADPVGPKTFPYIIASIAFISGVTMVVLPDPEPKWPGLAMLGRISIAVVVLVFYAYALKPLGFLLPTALAAGALSYQIVPNRLASALIGIGLSGGLFIVFKFALGLGLFALPRWLWS</sequence>
<dbReference type="InterPro" id="IPR009936">
    <property type="entry name" value="DUF1468"/>
</dbReference>
<gene>
    <name evidence="3" type="ordered locus">SAR116_2085</name>
</gene>
<evidence type="ECO:0000313" key="4">
    <source>
        <dbReference type="Proteomes" id="UP000007460"/>
    </source>
</evidence>
<feature type="transmembrane region" description="Helical" evidence="1">
    <location>
        <begin position="68"/>
        <end position="85"/>
    </location>
</feature>
<keyword evidence="4" id="KW-1185">Reference proteome</keyword>
<evidence type="ECO:0000256" key="1">
    <source>
        <dbReference type="SAM" id="Phobius"/>
    </source>
</evidence>